<gene>
    <name evidence="1" type="primary">orf131-a</name>
</gene>
<sequence length="131" mass="15313">MTTDFNRMRDLYCKFEKFVFDKRGVSNIFQVPDIECSTSVESVNRTLLWKVVGLYKKLLSNNSISNRSNDIISNEIFSNGPYIFKSLNDQLAYHSKLYMDSLTNKDFIHQISYEVYDPGCKLSLDISYCQF</sequence>
<geneLocation type="mitochondrion" evidence="1"/>
<organism evidence="1 2">
    <name type="scientific">Zea mays</name>
    <name type="common">Maize</name>
    <dbReference type="NCBI Taxonomy" id="4577"/>
    <lineage>
        <taxon>Eukaryota</taxon>
        <taxon>Viridiplantae</taxon>
        <taxon>Streptophyta</taxon>
        <taxon>Embryophyta</taxon>
        <taxon>Tracheophyta</taxon>
        <taxon>Spermatophyta</taxon>
        <taxon>Magnoliopsida</taxon>
        <taxon>Liliopsida</taxon>
        <taxon>Poales</taxon>
        <taxon>Poaceae</taxon>
        <taxon>PACMAD clade</taxon>
        <taxon>Panicoideae</taxon>
        <taxon>Andropogonodae</taxon>
        <taxon>Andropogoneae</taxon>
        <taxon>Tripsacinae</taxon>
        <taxon>Zea</taxon>
    </lineage>
</organism>
<evidence type="ECO:0000313" key="2">
    <source>
        <dbReference type="Proteomes" id="UP000007305"/>
    </source>
</evidence>
<reference evidence="1 2" key="1">
    <citation type="journal article" date="2004" name="Plant Physiol.">
        <title>Sequence and comparative analysis of the maize NB mitochondrial genome.</title>
        <authorList>
            <person name="Clifton S.W."/>
            <person name="Minx P."/>
            <person name="Fauron C.M.-R."/>
            <person name="Gibson M."/>
            <person name="Allen J.O."/>
            <person name="Sun H."/>
            <person name="Thompson M."/>
            <person name="Barbazuk W.B."/>
            <person name="Kanuganti S."/>
            <person name="Tayloe C."/>
            <person name="Meyer L."/>
            <person name="Wilson R.K."/>
            <person name="Newton K.J."/>
        </authorList>
    </citation>
    <scope>NUCLEOTIDE SEQUENCE</scope>
    <source>
        <strain evidence="2">cv. B37N</strain>
    </source>
</reference>
<keyword evidence="2" id="KW-1185">Reference proteome</keyword>
<dbReference type="Proteomes" id="UP000007305">
    <property type="component" value="Mitochondrion"/>
</dbReference>
<dbReference type="InParanoid" id="Q6R9G8"/>
<dbReference type="EMBL" id="AY506529">
    <property type="protein sequence ID" value="AAR91104.1"/>
    <property type="molecule type" value="Genomic_DNA"/>
</dbReference>
<accession>Q6R9G8</accession>
<protein>
    <submittedName>
        <fullName evidence="1">Uncharacterized protein</fullName>
    </submittedName>
</protein>
<evidence type="ECO:0000313" key="1">
    <source>
        <dbReference type="EMBL" id="AAR91104.1"/>
    </source>
</evidence>
<dbReference type="PaxDb" id="4577-GRMZM5G873916_P01"/>
<dbReference type="GeneID" id="4055869"/>
<dbReference type="RefSeq" id="YP_588340.1">
    <property type="nucleotide sequence ID" value="NC_007982.1"/>
</dbReference>
<proteinExistence type="predicted"/>
<dbReference type="HOGENOM" id="CLU_1930643_0_0_1"/>
<name>Q6R9G8_MAIZE</name>
<keyword evidence="1" id="KW-0496">Mitochondrion</keyword>
<dbReference type="AlphaFoldDB" id="Q6R9G8"/>